<evidence type="ECO:0000313" key="3">
    <source>
        <dbReference type="Proteomes" id="UP000077266"/>
    </source>
</evidence>
<dbReference type="EMBL" id="KV426056">
    <property type="protein sequence ID" value="KZV90127.1"/>
    <property type="molecule type" value="Genomic_DNA"/>
</dbReference>
<proteinExistence type="predicted"/>
<protein>
    <submittedName>
        <fullName evidence="2">Uncharacterized protein</fullName>
    </submittedName>
</protein>
<reference evidence="2 3" key="1">
    <citation type="journal article" date="2016" name="Mol. Biol. Evol.">
        <title>Comparative Genomics of Early-Diverging Mushroom-Forming Fungi Provides Insights into the Origins of Lignocellulose Decay Capabilities.</title>
        <authorList>
            <person name="Nagy L.G."/>
            <person name="Riley R."/>
            <person name="Tritt A."/>
            <person name="Adam C."/>
            <person name="Daum C."/>
            <person name="Floudas D."/>
            <person name="Sun H."/>
            <person name="Yadav J.S."/>
            <person name="Pangilinan J."/>
            <person name="Larsson K.H."/>
            <person name="Matsuura K."/>
            <person name="Barry K."/>
            <person name="Labutti K."/>
            <person name="Kuo R."/>
            <person name="Ohm R.A."/>
            <person name="Bhattacharya S.S."/>
            <person name="Shirouzu T."/>
            <person name="Yoshinaga Y."/>
            <person name="Martin F.M."/>
            <person name="Grigoriev I.V."/>
            <person name="Hibbett D.S."/>
        </authorList>
    </citation>
    <scope>NUCLEOTIDE SEQUENCE [LARGE SCALE GENOMIC DNA]</scope>
    <source>
        <strain evidence="2 3">HHB12029</strain>
    </source>
</reference>
<sequence length="62" mass="6943">MHSGPRRDLDLSRTYQAAFDCRGFPFSDYFDFLVSVPTLPGTGGNRIAVCQCGRRVLMQTIT</sequence>
<accession>A0A165G886</accession>
<name>A0A165G886_EXIGL</name>
<organism evidence="2 3">
    <name type="scientific">Exidia glandulosa HHB12029</name>
    <dbReference type="NCBI Taxonomy" id="1314781"/>
    <lineage>
        <taxon>Eukaryota</taxon>
        <taxon>Fungi</taxon>
        <taxon>Dikarya</taxon>
        <taxon>Basidiomycota</taxon>
        <taxon>Agaricomycotina</taxon>
        <taxon>Agaricomycetes</taxon>
        <taxon>Auriculariales</taxon>
        <taxon>Exidiaceae</taxon>
        <taxon>Exidia</taxon>
    </lineage>
</organism>
<dbReference type="EMBL" id="KV426308">
    <property type="protein sequence ID" value="KZV82681.1"/>
    <property type="molecule type" value="Genomic_DNA"/>
</dbReference>
<dbReference type="AlphaFoldDB" id="A0A165G886"/>
<dbReference type="Proteomes" id="UP000077266">
    <property type="component" value="Unassembled WGS sequence"/>
</dbReference>
<gene>
    <name evidence="2" type="ORF">EXIGLDRAFT_720699</name>
    <name evidence="1" type="ORF">EXIGLDRAFT_729347</name>
</gene>
<evidence type="ECO:0000313" key="2">
    <source>
        <dbReference type="EMBL" id="KZV90127.1"/>
    </source>
</evidence>
<keyword evidence="3" id="KW-1185">Reference proteome</keyword>
<evidence type="ECO:0000313" key="1">
    <source>
        <dbReference type="EMBL" id="KZV82681.1"/>
    </source>
</evidence>
<feature type="non-terminal residue" evidence="2">
    <location>
        <position position="62"/>
    </location>
</feature>